<proteinExistence type="predicted"/>
<dbReference type="EMBL" id="CAJOBJ010138796">
    <property type="protein sequence ID" value="CAF4753850.1"/>
    <property type="molecule type" value="Genomic_DNA"/>
</dbReference>
<feature type="region of interest" description="Disordered" evidence="1">
    <location>
        <begin position="1"/>
        <end position="30"/>
    </location>
</feature>
<gene>
    <name evidence="2" type="ORF">BYL167_LOCUS40238</name>
    <name evidence="3" type="ORF">GIL414_LOCUS45267</name>
</gene>
<evidence type="ECO:0000256" key="1">
    <source>
        <dbReference type="SAM" id="MobiDB-lite"/>
    </source>
</evidence>
<sequence length="30" mass="3123">MPPAKRAKSNEEDSGAVASKTGSGGERLYE</sequence>
<reference evidence="2" key="1">
    <citation type="submission" date="2021-02" db="EMBL/GenBank/DDBJ databases">
        <authorList>
            <person name="Nowell W R."/>
        </authorList>
    </citation>
    <scope>NUCLEOTIDE SEQUENCE</scope>
</reference>
<dbReference type="EMBL" id="CAJOBH010099047">
    <property type="protein sequence ID" value="CAF4603679.1"/>
    <property type="molecule type" value="Genomic_DNA"/>
</dbReference>
<dbReference type="AlphaFoldDB" id="A0A8S2Z871"/>
<evidence type="ECO:0000313" key="3">
    <source>
        <dbReference type="EMBL" id="CAF4753850.1"/>
    </source>
</evidence>
<dbReference type="Proteomes" id="UP000681720">
    <property type="component" value="Unassembled WGS sequence"/>
</dbReference>
<protein>
    <submittedName>
        <fullName evidence="2">Uncharacterized protein</fullName>
    </submittedName>
</protein>
<feature type="non-terminal residue" evidence="2">
    <location>
        <position position="1"/>
    </location>
</feature>
<organism evidence="2 4">
    <name type="scientific">Rotaria magnacalcarata</name>
    <dbReference type="NCBI Taxonomy" id="392030"/>
    <lineage>
        <taxon>Eukaryota</taxon>
        <taxon>Metazoa</taxon>
        <taxon>Spiralia</taxon>
        <taxon>Gnathifera</taxon>
        <taxon>Rotifera</taxon>
        <taxon>Eurotatoria</taxon>
        <taxon>Bdelloidea</taxon>
        <taxon>Philodinida</taxon>
        <taxon>Philodinidae</taxon>
        <taxon>Rotaria</taxon>
    </lineage>
</organism>
<evidence type="ECO:0000313" key="4">
    <source>
        <dbReference type="Proteomes" id="UP000681967"/>
    </source>
</evidence>
<evidence type="ECO:0000313" key="2">
    <source>
        <dbReference type="EMBL" id="CAF4603679.1"/>
    </source>
</evidence>
<comment type="caution">
    <text evidence="2">The sequence shown here is derived from an EMBL/GenBank/DDBJ whole genome shotgun (WGS) entry which is preliminary data.</text>
</comment>
<dbReference type="Proteomes" id="UP000681967">
    <property type="component" value="Unassembled WGS sequence"/>
</dbReference>
<name>A0A8S2Z871_9BILA</name>
<accession>A0A8S2Z871</accession>